<dbReference type="Proteomes" id="UP000471672">
    <property type="component" value="Unassembled WGS sequence"/>
</dbReference>
<gene>
    <name evidence="8" type="ORF">GYH36_01235</name>
</gene>
<dbReference type="SUPFAM" id="SSF49785">
    <property type="entry name" value="Galactose-binding domain-like"/>
    <property type="match status" value="1"/>
</dbReference>
<dbReference type="PANTHER" id="PTHR13170">
    <property type="entry name" value="O-GLCNACASE"/>
    <property type="match status" value="1"/>
</dbReference>
<sequence length="1021" mass="107040">MATSRLLTLAVAAALTGGGLVAPVAAGAAPPAPPPPGDETSSSAASAGAALLPTPQELTEDGVPVALAGDVAVVVGEDTDGPARRALVEVVEAAGGTVSAATEVVPGVVTVLLGTAADNPATASALTALGVPGAEDLPAEGYVVATGRVDDADVLVLQGADATGTYYAVQTVRRLAADGTVPGVRVRDWPLMSVRGAIEGFYGIPWSHEARLDQLAFYGEHKMNTYVYTPKDDDYLRYRWREPYPQDELDRIAELVDQANEHHVKFTFALSPGNDVCYSSDADLDATTAKFDQLRALGVTSFYVALDDIPLTLHCAEDRARFTASNFRYLADAQAFYLNRLVDEYVEPLGLEPLQTVPTNYSGSGEDPYKARFGENVDPSVRIQWTGEGVFSDQVTYESTQRATRSYRTEHLYIWDNFPVNDGQRDRLFLNPLDGRDPSLHELVDGFTSNPMIQPYASLISLAGYGDYTWNGPAYDAAASLDAAVVELAGPDPQVQEALATFVDLNQSWKPYRPSSQTAPALSADVDAFWAAYDAGEDVSSQPLLDRLATVEALPETLATMAEPGFYDDALPWIEAAAAWARAASHHVDALTALRARRGEAATDAVLAAAEDRAAALEPAVSDLVGGVVTPDVIVPSVGDGRFEELVDAASARYHAWLDAVPLAGTVPYPGTASTTMGTYSDYVPARMTDGDLGSLYWSDRAPAVGTGVTLDLGRVVPVGAVRVHQSDSDTATSGDMIYHARLEVSADGSSWTTLGEYDTAPRIDAAPAEPVPARYVRLVATAANPGGKWVKIREVQVYAPDGGLTSDLAAAPGSVPGSAVDADVTTAFVAATAPVEGSHLTREVGPDEEVGSVVVVGSVAGDLQVRTASGWRTLGALDPERSFQEAVVDGDVSAVRVLFAPGGAAPVVRELGVRPGGPVAGDPLVGGADVAVEATATVRSLAGTPYLALRAVNGEDVPMRVEVTSPHGDKTFEDVAPGASAYVAFRVRGALEPGEAVFTASVVEDGVTRTASRVVAYDVP</sequence>
<dbReference type="InterPro" id="IPR051822">
    <property type="entry name" value="Glycosyl_Hydrolase_84"/>
</dbReference>
<dbReference type="SUPFAM" id="SSF51445">
    <property type="entry name" value="(Trans)glycosidases"/>
    <property type="match status" value="1"/>
</dbReference>
<keyword evidence="5" id="KW-0732">Signal</keyword>
<dbReference type="InterPro" id="IPR000421">
    <property type="entry name" value="FA58C"/>
</dbReference>
<evidence type="ECO:0000256" key="2">
    <source>
        <dbReference type="ARBA" id="ARBA00023295"/>
    </source>
</evidence>
<protein>
    <submittedName>
        <fullName evidence="8">Carbohydrate-binding protein</fullName>
    </submittedName>
</protein>
<evidence type="ECO:0000256" key="1">
    <source>
        <dbReference type="ARBA" id="ARBA00022801"/>
    </source>
</evidence>
<dbReference type="InterPro" id="IPR011496">
    <property type="entry name" value="O-GlcNAcase_cat"/>
</dbReference>
<keyword evidence="9" id="KW-1185">Reference proteome</keyword>
<dbReference type="Pfam" id="PF02838">
    <property type="entry name" value="Glyco_hydro_20b"/>
    <property type="match status" value="1"/>
</dbReference>
<dbReference type="PROSITE" id="PS52009">
    <property type="entry name" value="GH84"/>
    <property type="match status" value="1"/>
</dbReference>
<accession>A0ABX0B5H8</accession>
<dbReference type="PROSITE" id="PS50022">
    <property type="entry name" value="FA58C_3"/>
    <property type="match status" value="1"/>
</dbReference>
<evidence type="ECO:0000259" key="6">
    <source>
        <dbReference type="PROSITE" id="PS50022"/>
    </source>
</evidence>
<dbReference type="RefSeq" id="WP_162288875.1">
    <property type="nucleotide sequence ID" value="NZ_JAAFAN010000003.1"/>
</dbReference>
<evidence type="ECO:0000313" key="8">
    <source>
        <dbReference type="EMBL" id="NDO88104.1"/>
    </source>
</evidence>
<dbReference type="SUPFAM" id="SSF55545">
    <property type="entry name" value="beta-N-acetylhexosaminidase-like domain"/>
    <property type="match status" value="1"/>
</dbReference>
<evidence type="ECO:0000256" key="3">
    <source>
        <dbReference type="PROSITE-ProRule" id="PRU01353"/>
    </source>
</evidence>
<dbReference type="Gene3D" id="2.60.120.260">
    <property type="entry name" value="Galactose-binding domain-like"/>
    <property type="match status" value="1"/>
</dbReference>
<organism evidence="8 9">
    <name type="scientific">Cellulosimicrobium composti</name>
    <dbReference type="NCBI Taxonomy" id="2672572"/>
    <lineage>
        <taxon>Bacteria</taxon>
        <taxon>Bacillati</taxon>
        <taxon>Actinomycetota</taxon>
        <taxon>Actinomycetes</taxon>
        <taxon>Micrococcales</taxon>
        <taxon>Promicromonosporaceae</taxon>
        <taxon>Cellulosimicrobium</taxon>
    </lineage>
</organism>
<dbReference type="InterPro" id="IPR017853">
    <property type="entry name" value="GH"/>
</dbReference>
<evidence type="ECO:0000313" key="9">
    <source>
        <dbReference type="Proteomes" id="UP000471672"/>
    </source>
</evidence>
<comment type="similarity">
    <text evidence="3">Belongs to the glycosyl hydrolase 84 family.</text>
</comment>
<evidence type="ECO:0000256" key="4">
    <source>
        <dbReference type="SAM" id="MobiDB-lite"/>
    </source>
</evidence>
<dbReference type="Pfam" id="PF00754">
    <property type="entry name" value="F5_F8_type_C"/>
    <property type="match status" value="1"/>
</dbReference>
<dbReference type="Gene3D" id="3.30.379.10">
    <property type="entry name" value="Chitobiase/beta-hexosaminidase domain 2-like"/>
    <property type="match status" value="1"/>
</dbReference>
<feature type="domain" description="GH84" evidence="7">
    <location>
        <begin position="193"/>
        <end position="473"/>
    </location>
</feature>
<reference evidence="8 9" key="1">
    <citation type="journal article" date="2021" name="Arch. Microbiol.">
        <title>Cellulosimicrobium fucosivorans sp. nov., isolated from San Elijo Lagoon, contains a fucose metabolic pathway linked to carotenoid production.</title>
        <authorList>
            <person name="Aviles F.A."/>
            <person name="Kyndt J.A."/>
        </authorList>
    </citation>
    <scope>NUCLEOTIDE SEQUENCE [LARGE SCALE GENOMIC DNA]</scope>
    <source>
        <strain evidence="8 9">SE3</strain>
    </source>
</reference>
<dbReference type="Pfam" id="PF07555">
    <property type="entry name" value="NAGidase"/>
    <property type="match status" value="1"/>
</dbReference>
<dbReference type="InterPro" id="IPR029018">
    <property type="entry name" value="Hex-like_dom2"/>
</dbReference>
<feature type="region of interest" description="Disordered" evidence="4">
    <location>
        <begin position="27"/>
        <end position="47"/>
    </location>
</feature>
<evidence type="ECO:0000259" key="7">
    <source>
        <dbReference type="PROSITE" id="PS52009"/>
    </source>
</evidence>
<dbReference type="InterPro" id="IPR015882">
    <property type="entry name" value="HEX_bac_N"/>
</dbReference>
<feature type="active site" description="Proton donor" evidence="3">
    <location>
        <position position="308"/>
    </location>
</feature>
<dbReference type="Gene3D" id="1.20.58.460">
    <property type="entry name" value="Hyaluronidase post-catalytic domain-like"/>
    <property type="match status" value="1"/>
</dbReference>
<keyword evidence="2 3" id="KW-0326">Glycosidase</keyword>
<dbReference type="PANTHER" id="PTHR13170:SF16">
    <property type="entry name" value="PROTEIN O-GLCNACASE"/>
    <property type="match status" value="1"/>
</dbReference>
<feature type="chain" id="PRO_5045381662" evidence="5">
    <location>
        <begin position="29"/>
        <end position="1021"/>
    </location>
</feature>
<keyword evidence="1 3" id="KW-0378">Hydrolase</keyword>
<dbReference type="EMBL" id="JAAFAN010000003">
    <property type="protein sequence ID" value="NDO88104.1"/>
    <property type="molecule type" value="Genomic_DNA"/>
</dbReference>
<proteinExistence type="inferred from homology"/>
<name>A0ABX0B5H8_9MICO</name>
<evidence type="ECO:0000256" key="5">
    <source>
        <dbReference type="SAM" id="SignalP"/>
    </source>
</evidence>
<dbReference type="Gene3D" id="3.20.20.80">
    <property type="entry name" value="Glycosidases"/>
    <property type="match status" value="1"/>
</dbReference>
<feature type="signal peptide" evidence="5">
    <location>
        <begin position="1"/>
        <end position="28"/>
    </location>
</feature>
<feature type="domain" description="F5/8 type C" evidence="6">
    <location>
        <begin position="656"/>
        <end position="801"/>
    </location>
</feature>
<dbReference type="InterPro" id="IPR008979">
    <property type="entry name" value="Galactose-bd-like_sf"/>
</dbReference>
<comment type="caution">
    <text evidence="8">The sequence shown here is derived from an EMBL/GenBank/DDBJ whole genome shotgun (WGS) entry which is preliminary data.</text>
</comment>